<dbReference type="CDD" id="cd11609">
    <property type="entry name" value="MCT1_N"/>
    <property type="match status" value="1"/>
</dbReference>
<evidence type="ECO:0000256" key="2">
    <source>
        <dbReference type="ARBA" id="ARBA00022490"/>
    </source>
</evidence>
<dbReference type="EMBL" id="NDIQ01000001">
    <property type="protein sequence ID" value="PRT52722.1"/>
    <property type="molecule type" value="Genomic_DNA"/>
</dbReference>
<dbReference type="PIRSF" id="PIRSF005067">
    <property type="entry name" value="Tma_RNA-bind_prd"/>
    <property type="match status" value="1"/>
</dbReference>
<dbReference type="Proteomes" id="UP000238350">
    <property type="component" value="Unassembled WGS sequence"/>
</dbReference>
<dbReference type="PANTHER" id="PTHR22798">
    <property type="entry name" value="MCT-1 PROTEIN"/>
    <property type="match status" value="1"/>
</dbReference>
<evidence type="ECO:0000256" key="3">
    <source>
        <dbReference type="PIRNR" id="PIRNR005067"/>
    </source>
</evidence>
<name>A0A2T0FCJ2_9ASCO</name>
<dbReference type="SMART" id="SM00359">
    <property type="entry name" value="PUA"/>
    <property type="match status" value="1"/>
</dbReference>
<dbReference type="RefSeq" id="XP_024662668.1">
    <property type="nucleotide sequence ID" value="XM_024806900.1"/>
</dbReference>
<evidence type="ECO:0000313" key="6">
    <source>
        <dbReference type="Proteomes" id="UP000238350"/>
    </source>
</evidence>
<dbReference type="GO" id="GO:0001731">
    <property type="term" value="P:formation of translation preinitiation complex"/>
    <property type="evidence" value="ECO:0007669"/>
    <property type="project" value="TreeGrafter"/>
</dbReference>
<dbReference type="PROSITE" id="PS50890">
    <property type="entry name" value="PUA"/>
    <property type="match status" value="1"/>
</dbReference>
<dbReference type="Pfam" id="PF17832">
    <property type="entry name" value="Pre-PUA"/>
    <property type="match status" value="1"/>
</dbReference>
<proteinExistence type="inferred from homology"/>
<sequence length="182" mass="20369">MFKKFTRDDISSRSNIKSSVQRSLRTRFVDQFPNIEEHIDEVVPKKSQLTQVKCQDRLSLYTADGELVFLQQHDDDLIPSLRLVHKLPKDTFPWVRVDRGAIKFILGGANIMCPGLTSAGAEMPVSYEKGQLVAIYAEGKEHALAIGRLEMSTDDITKLNKGIGVTVILFLGDGIWNLGPQI</sequence>
<keyword evidence="6" id="KW-1185">Reference proteome</keyword>
<dbReference type="GO" id="GO:0003723">
    <property type="term" value="F:RNA binding"/>
    <property type="evidence" value="ECO:0007669"/>
    <property type="project" value="InterPro"/>
</dbReference>
<dbReference type="OrthoDB" id="10249667at2759"/>
<dbReference type="GO" id="GO:0005737">
    <property type="term" value="C:cytoplasm"/>
    <property type="evidence" value="ECO:0007669"/>
    <property type="project" value="UniProtKB-SubCell"/>
</dbReference>
<dbReference type="SUPFAM" id="SSF88697">
    <property type="entry name" value="PUA domain-like"/>
    <property type="match status" value="1"/>
</dbReference>
<reference evidence="5 6" key="1">
    <citation type="submission" date="2017-04" db="EMBL/GenBank/DDBJ databases">
        <title>Genome sequencing of [Candida] sorbophila.</title>
        <authorList>
            <person name="Ahn J.O."/>
        </authorList>
    </citation>
    <scope>NUCLEOTIDE SEQUENCE [LARGE SCALE GENOMIC DNA]</scope>
    <source>
        <strain evidence="5 6">DS02</strain>
    </source>
</reference>
<dbReference type="InterPro" id="IPR002478">
    <property type="entry name" value="PUA"/>
</dbReference>
<evidence type="ECO:0000256" key="1">
    <source>
        <dbReference type="ARBA" id="ARBA00004496"/>
    </source>
</evidence>
<dbReference type="PANTHER" id="PTHR22798:SF0">
    <property type="entry name" value="MALIGNANT T-CELL-AMPLIFIED SEQUENCE 1"/>
    <property type="match status" value="1"/>
</dbReference>
<dbReference type="CDD" id="cd21155">
    <property type="entry name" value="PUA_MCTS-1-like"/>
    <property type="match status" value="1"/>
</dbReference>
<dbReference type="InterPro" id="IPR041366">
    <property type="entry name" value="Pre-PUA"/>
</dbReference>
<evidence type="ECO:0000313" key="5">
    <source>
        <dbReference type="EMBL" id="PRT52722.1"/>
    </source>
</evidence>
<comment type="subcellular location">
    <subcellularLocation>
        <location evidence="1 3">Cytoplasm</location>
    </subcellularLocation>
</comment>
<dbReference type="NCBIfam" id="TIGR00451">
    <property type="entry name" value="unchar_dom_2"/>
    <property type="match status" value="1"/>
</dbReference>
<feature type="domain" description="PUA" evidence="4">
    <location>
        <begin position="93"/>
        <end position="172"/>
    </location>
</feature>
<dbReference type="InterPro" id="IPR015947">
    <property type="entry name" value="PUA-like_sf"/>
</dbReference>
<comment type="function">
    <text evidence="3">Involved in translation.</text>
</comment>
<comment type="similarity">
    <text evidence="3">Belongs to the TMA20 family.</text>
</comment>
<dbReference type="Pfam" id="PF01472">
    <property type="entry name" value="PUA"/>
    <property type="match status" value="1"/>
</dbReference>
<organism evidence="5 6">
    <name type="scientific">Wickerhamiella sorbophila</name>
    <dbReference type="NCBI Taxonomy" id="45607"/>
    <lineage>
        <taxon>Eukaryota</taxon>
        <taxon>Fungi</taxon>
        <taxon>Dikarya</taxon>
        <taxon>Ascomycota</taxon>
        <taxon>Saccharomycotina</taxon>
        <taxon>Dipodascomycetes</taxon>
        <taxon>Dipodascales</taxon>
        <taxon>Trichomonascaceae</taxon>
        <taxon>Wickerhamiella</taxon>
    </lineage>
</organism>
<dbReference type="STRING" id="45607.A0A2T0FCJ2"/>
<dbReference type="GeneID" id="36514091"/>
<dbReference type="AlphaFoldDB" id="A0A2T0FCJ2"/>
<dbReference type="Gene3D" id="3.10.400.20">
    <property type="match status" value="1"/>
</dbReference>
<keyword evidence="2 3" id="KW-0963">Cytoplasm</keyword>
<comment type="caution">
    <text evidence="5">The sequence shown here is derived from an EMBL/GenBank/DDBJ whole genome shotgun (WGS) entry which is preliminary data.</text>
</comment>
<dbReference type="InterPro" id="IPR004521">
    <property type="entry name" value="Uncharacterised_CHP00451"/>
</dbReference>
<evidence type="ECO:0000259" key="4">
    <source>
        <dbReference type="SMART" id="SM00359"/>
    </source>
</evidence>
<accession>A0A2T0FCJ2</accession>
<gene>
    <name evidence="5" type="ORF">B9G98_00342</name>
</gene>
<dbReference type="InterPro" id="IPR016437">
    <property type="entry name" value="MCT-1/Tma20"/>
</dbReference>
<protein>
    <recommendedName>
        <fullName evidence="3">Translation machinery-associated protein 20</fullName>
    </recommendedName>
</protein>